<accession>A0AAD7D9Q0</accession>
<evidence type="ECO:0000313" key="1">
    <source>
        <dbReference type="EMBL" id="KAJ7681285.1"/>
    </source>
</evidence>
<comment type="caution">
    <text evidence="1">The sequence shown here is derived from an EMBL/GenBank/DDBJ whole genome shotgun (WGS) entry which is preliminary data.</text>
</comment>
<evidence type="ECO:0000313" key="2">
    <source>
        <dbReference type="Proteomes" id="UP001221757"/>
    </source>
</evidence>
<organism evidence="1 2">
    <name type="scientific">Mycena rosella</name>
    <name type="common">Pink bonnet</name>
    <name type="synonym">Agaricus rosellus</name>
    <dbReference type="NCBI Taxonomy" id="1033263"/>
    <lineage>
        <taxon>Eukaryota</taxon>
        <taxon>Fungi</taxon>
        <taxon>Dikarya</taxon>
        <taxon>Basidiomycota</taxon>
        <taxon>Agaricomycotina</taxon>
        <taxon>Agaricomycetes</taxon>
        <taxon>Agaricomycetidae</taxon>
        <taxon>Agaricales</taxon>
        <taxon>Marasmiineae</taxon>
        <taxon>Mycenaceae</taxon>
        <taxon>Mycena</taxon>
    </lineage>
</organism>
<protein>
    <submittedName>
        <fullName evidence="1">Uncharacterized protein</fullName>
    </submittedName>
</protein>
<gene>
    <name evidence="1" type="ORF">B0H17DRAFT_1205952</name>
</gene>
<dbReference type="EMBL" id="JARKIE010000120">
    <property type="protein sequence ID" value="KAJ7681285.1"/>
    <property type="molecule type" value="Genomic_DNA"/>
</dbReference>
<dbReference type="Proteomes" id="UP001221757">
    <property type="component" value="Unassembled WGS sequence"/>
</dbReference>
<reference evidence="1" key="1">
    <citation type="submission" date="2023-03" db="EMBL/GenBank/DDBJ databases">
        <title>Massive genome expansion in bonnet fungi (Mycena s.s.) driven by repeated elements and novel gene families across ecological guilds.</title>
        <authorList>
            <consortium name="Lawrence Berkeley National Laboratory"/>
            <person name="Harder C.B."/>
            <person name="Miyauchi S."/>
            <person name="Viragh M."/>
            <person name="Kuo A."/>
            <person name="Thoen E."/>
            <person name="Andreopoulos B."/>
            <person name="Lu D."/>
            <person name="Skrede I."/>
            <person name="Drula E."/>
            <person name="Henrissat B."/>
            <person name="Morin E."/>
            <person name="Kohler A."/>
            <person name="Barry K."/>
            <person name="LaButti K."/>
            <person name="Morin E."/>
            <person name="Salamov A."/>
            <person name="Lipzen A."/>
            <person name="Mereny Z."/>
            <person name="Hegedus B."/>
            <person name="Baldrian P."/>
            <person name="Stursova M."/>
            <person name="Weitz H."/>
            <person name="Taylor A."/>
            <person name="Grigoriev I.V."/>
            <person name="Nagy L.G."/>
            <person name="Martin F."/>
            <person name="Kauserud H."/>
        </authorList>
    </citation>
    <scope>NUCLEOTIDE SEQUENCE</scope>
    <source>
        <strain evidence="1">CBHHK067</strain>
    </source>
</reference>
<proteinExistence type="predicted"/>
<dbReference type="AlphaFoldDB" id="A0AAD7D9Q0"/>
<name>A0AAD7D9Q0_MYCRO</name>
<keyword evidence="2" id="KW-1185">Reference proteome</keyword>
<sequence length="208" mass="22984">MRDIVDFLTWGDSRGFPPSAGPRARCVELSLAVRLARHDAYALARLLFASSPNPRPSRIQDPPLGNGARLPRFALQGAYLRTIYQPRLPAPRLPRPRPSRLPTYPARPRAECADDALCALSLYPRPALGTRTHRPPYYPELRHCASNAFGIAAVIDLWLLGPQHTISSVSNVYDSIHRPRTPTCAIEALPIRAKWSVHDGGAVSNWSG</sequence>